<evidence type="ECO:0000259" key="9">
    <source>
        <dbReference type="SMART" id="SM00065"/>
    </source>
</evidence>
<keyword evidence="12" id="KW-1185">Reference proteome</keyword>
<keyword evidence="7" id="KW-0067">ATP-binding</keyword>
<evidence type="ECO:0000313" key="12">
    <source>
        <dbReference type="Proteomes" id="UP000321805"/>
    </source>
</evidence>
<dbReference type="SUPFAM" id="SSF55781">
    <property type="entry name" value="GAF domain-like"/>
    <property type="match status" value="2"/>
</dbReference>
<keyword evidence="3" id="KW-0597">Phosphoprotein</keyword>
<dbReference type="Pfam" id="PF13185">
    <property type="entry name" value="GAF_2"/>
    <property type="match status" value="2"/>
</dbReference>
<dbReference type="PANTHER" id="PTHR24421:SF10">
    <property type="entry name" value="NITRATE_NITRITE SENSOR PROTEIN NARQ"/>
    <property type="match status" value="1"/>
</dbReference>
<feature type="domain" description="GAF" evidence="9">
    <location>
        <begin position="6"/>
        <end position="153"/>
    </location>
</feature>
<dbReference type="Pfam" id="PF07730">
    <property type="entry name" value="HisKA_3"/>
    <property type="match status" value="1"/>
</dbReference>
<keyword evidence="8" id="KW-0902">Two-component regulatory system</keyword>
<sequence>MVSHLELDALLEALVHAAGRLTGAGYAAIGVLAGDRTRLARFVEVGADDVTHDRLEPLPSGRGLLGVAHDAPRLVRIEDVREHPAFDGFPPGHPALTSFLTAPVLVDGEAWGMLYLADRAEGDFGPRELETAQRLAAWAGIAAGNAEAYARSERDRLALEAAVQGLEAMVDIMLAVGTEPDLAEVLAVIARRGRSLAVARAVVIGLREGDEIVVGALDGEVGTLAVGQRFSLRDSLAAKALARRGAVRAVSGDPVLERFEMVVGRGVLTAVTAVPLVHRDEVLGILEVVDDGDPPPELDAQRRRLIESFAASASVAIAAARRASDERMRTALRAQEHERMRWARELHDDTLQELAALTMELATARRAIDHPEARARLEHAMQRATRQVEGLRALITELRPLGLDDLGLAAGIEELAARFTGATGIATSLDLDDVQQAPRLDPDVETAAYRITQEALTNVGRHSGATHADIVVRQDGWIDLRVTDDGRGFSLGSPAAGFGLEGMRERAGLVGGSLEVLPGAGGTTIHARLPALLAAPDPTTEDQESV</sequence>
<dbReference type="InterPro" id="IPR050482">
    <property type="entry name" value="Sensor_HK_TwoCompSys"/>
</dbReference>
<dbReference type="KEGG" id="bsol:FSW04_10455"/>
<evidence type="ECO:0000256" key="4">
    <source>
        <dbReference type="ARBA" id="ARBA00022679"/>
    </source>
</evidence>
<evidence type="ECO:0000256" key="1">
    <source>
        <dbReference type="ARBA" id="ARBA00000085"/>
    </source>
</evidence>
<dbReference type="SMART" id="SM00387">
    <property type="entry name" value="HATPase_c"/>
    <property type="match status" value="1"/>
</dbReference>
<dbReference type="GO" id="GO:0005524">
    <property type="term" value="F:ATP binding"/>
    <property type="evidence" value="ECO:0007669"/>
    <property type="project" value="UniProtKB-KW"/>
</dbReference>
<dbReference type="RefSeq" id="WP_146918978.1">
    <property type="nucleotide sequence ID" value="NZ_CP042430.1"/>
</dbReference>
<accession>A0A5B8U529</accession>
<dbReference type="Pfam" id="PF02518">
    <property type="entry name" value="HATPase_c"/>
    <property type="match status" value="1"/>
</dbReference>
<evidence type="ECO:0000256" key="8">
    <source>
        <dbReference type="ARBA" id="ARBA00023012"/>
    </source>
</evidence>
<dbReference type="Gene3D" id="3.30.565.10">
    <property type="entry name" value="Histidine kinase-like ATPase, C-terminal domain"/>
    <property type="match status" value="1"/>
</dbReference>
<name>A0A5B8U529_9ACTN</name>
<dbReference type="InterPro" id="IPR029016">
    <property type="entry name" value="GAF-like_dom_sf"/>
</dbReference>
<dbReference type="PANTHER" id="PTHR24421">
    <property type="entry name" value="NITRATE/NITRITE SENSOR PROTEIN NARX-RELATED"/>
    <property type="match status" value="1"/>
</dbReference>
<dbReference type="Gene3D" id="3.30.450.40">
    <property type="match status" value="2"/>
</dbReference>
<dbReference type="GO" id="GO:0016020">
    <property type="term" value="C:membrane"/>
    <property type="evidence" value="ECO:0007669"/>
    <property type="project" value="InterPro"/>
</dbReference>
<evidence type="ECO:0000256" key="2">
    <source>
        <dbReference type="ARBA" id="ARBA00012438"/>
    </source>
</evidence>
<organism evidence="11 12">
    <name type="scientific">Baekduia soli</name>
    <dbReference type="NCBI Taxonomy" id="496014"/>
    <lineage>
        <taxon>Bacteria</taxon>
        <taxon>Bacillati</taxon>
        <taxon>Actinomycetota</taxon>
        <taxon>Thermoleophilia</taxon>
        <taxon>Solirubrobacterales</taxon>
        <taxon>Baekduiaceae</taxon>
        <taxon>Baekduia</taxon>
    </lineage>
</organism>
<dbReference type="OrthoDB" id="5241249at2"/>
<dbReference type="GO" id="GO:0000155">
    <property type="term" value="F:phosphorelay sensor kinase activity"/>
    <property type="evidence" value="ECO:0007669"/>
    <property type="project" value="InterPro"/>
</dbReference>
<keyword evidence="4" id="KW-0808">Transferase</keyword>
<dbReference type="InterPro" id="IPR003594">
    <property type="entry name" value="HATPase_dom"/>
</dbReference>
<dbReference type="AlphaFoldDB" id="A0A5B8U529"/>
<evidence type="ECO:0000256" key="6">
    <source>
        <dbReference type="ARBA" id="ARBA00022777"/>
    </source>
</evidence>
<dbReference type="Gene3D" id="1.20.5.1930">
    <property type="match status" value="1"/>
</dbReference>
<gene>
    <name evidence="11" type="ORF">FSW04_10455</name>
</gene>
<dbReference type="Proteomes" id="UP000321805">
    <property type="component" value="Chromosome"/>
</dbReference>
<dbReference type="InterPro" id="IPR011712">
    <property type="entry name" value="Sig_transdc_His_kin_sub3_dim/P"/>
</dbReference>
<dbReference type="SUPFAM" id="SSF55874">
    <property type="entry name" value="ATPase domain of HSP90 chaperone/DNA topoisomerase II/histidine kinase"/>
    <property type="match status" value="1"/>
</dbReference>
<dbReference type="InterPro" id="IPR036890">
    <property type="entry name" value="HATPase_C_sf"/>
</dbReference>
<dbReference type="CDD" id="cd16917">
    <property type="entry name" value="HATPase_UhpB-NarQ-NarX-like"/>
    <property type="match status" value="1"/>
</dbReference>
<dbReference type="InterPro" id="IPR003018">
    <property type="entry name" value="GAF"/>
</dbReference>
<reference evidence="11 12" key="1">
    <citation type="journal article" date="2018" name="J. Microbiol.">
        <title>Baekduia soli gen. nov., sp. nov., a novel bacterium isolated from the soil of Baekdu Mountain and proposal of a novel family name, Baekduiaceae fam. nov.</title>
        <authorList>
            <person name="An D.S."/>
            <person name="Siddiqi M.Z."/>
            <person name="Kim K.H."/>
            <person name="Yu H.S."/>
            <person name="Im W.T."/>
        </authorList>
    </citation>
    <scope>NUCLEOTIDE SEQUENCE [LARGE SCALE GENOMIC DNA]</scope>
    <source>
        <strain evidence="11 12">BR7-21</strain>
    </source>
</reference>
<dbReference type="SMART" id="SM00065">
    <property type="entry name" value="GAF"/>
    <property type="match status" value="2"/>
</dbReference>
<dbReference type="EMBL" id="CP042430">
    <property type="protein sequence ID" value="QEC47948.1"/>
    <property type="molecule type" value="Genomic_DNA"/>
</dbReference>
<evidence type="ECO:0000259" key="10">
    <source>
        <dbReference type="SMART" id="SM00387"/>
    </source>
</evidence>
<keyword evidence="5" id="KW-0547">Nucleotide-binding</keyword>
<dbReference type="GO" id="GO:0046983">
    <property type="term" value="F:protein dimerization activity"/>
    <property type="evidence" value="ECO:0007669"/>
    <property type="project" value="InterPro"/>
</dbReference>
<evidence type="ECO:0000313" key="11">
    <source>
        <dbReference type="EMBL" id="QEC47948.1"/>
    </source>
</evidence>
<evidence type="ECO:0000256" key="7">
    <source>
        <dbReference type="ARBA" id="ARBA00022840"/>
    </source>
</evidence>
<dbReference type="EC" id="2.7.13.3" evidence="2"/>
<feature type="domain" description="GAF" evidence="9">
    <location>
        <begin position="181"/>
        <end position="327"/>
    </location>
</feature>
<evidence type="ECO:0000256" key="5">
    <source>
        <dbReference type="ARBA" id="ARBA00022741"/>
    </source>
</evidence>
<keyword evidence="6" id="KW-0418">Kinase</keyword>
<feature type="domain" description="Histidine kinase/HSP90-like ATPase" evidence="10">
    <location>
        <begin position="443"/>
        <end position="533"/>
    </location>
</feature>
<protein>
    <recommendedName>
        <fullName evidence="2">histidine kinase</fullName>
        <ecNumber evidence="2">2.7.13.3</ecNumber>
    </recommendedName>
</protein>
<proteinExistence type="predicted"/>
<evidence type="ECO:0000256" key="3">
    <source>
        <dbReference type="ARBA" id="ARBA00022553"/>
    </source>
</evidence>
<comment type="catalytic activity">
    <reaction evidence="1">
        <text>ATP + protein L-histidine = ADP + protein N-phospho-L-histidine.</text>
        <dbReference type="EC" id="2.7.13.3"/>
    </reaction>
</comment>